<dbReference type="SUPFAM" id="SSF56534">
    <property type="entry name" value="Aromatic aminoacid monoxygenases, catalytic and oligomerization domains"/>
    <property type="match status" value="1"/>
</dbReference>
<reference evidence="10" key="1">
    <citation type="submission" date="2019-06" db="EMBL/GenBank/DDBJ databases">
        <authorList>
            <person name="Zheng W."/>
        </authorList>
    </citation>
    <scope>NUCLEOTIDE SEQUENCE</scope>
    <source>
        <strain evidence="10">QDHG01</strain>
    </source>
</reference>
<evidence type="ECO:0000259" key="9">
    <source>
        <dbReference type="PROSITE" id="PS51410"/>
    </source>
</evidence>
<dbReference type="Gene3D" id="1.10.800.10">
    <property type="entry name" value="Aromatic amino acid hydroxylase"/>
    <property type="match status" value="1"/>
</dbReference>
<proteinExistence type="inferred from homology"/>
<feature type="domain" description="Biopterin-dependent aromatic amino acid hydroxylase family profile" evidence="9">
    <location>
        <begin position="50"/>
        <end position="381"/>
    </location>
</feature>
<evidence type="ECO:0000313" key="10">
    <source>
        <dbReference type="EMBL" id="TNV78135.1"/>
    </source>
</evidence>
<evidence type="ECO:0000256" key="3">
    <source>
        <dbReference type="ARBA" id="ARBA00011995"/>
    </source>
</evidence>
<keyword evidence="6 8" id="KW-0408">Iron</keyword>
<dbReference type="InterPro" id="IPR019774">
    <property type="entry name" value="Aromatic-AA_hydroxylase_C"/>
</dbReference>
<evidence type="ECO:0000256" key="1">
    <source>
        <dbReference type="ARBA" id="ARBA00001954"/>
    </source>
</evidence>
<feature type="binding site" evidence="8">
    <location>
        <position position="276"/>
    </location>
    <ligand>
        <name>Fe cation</name>
        <dbReference type="ChEBI" id="CHEBI:24875"/>
    </ligand>
</feature>
<comment type="cofactor">
    <cofactor evidence="1 8">
        <name>Fe(2+)</name>
        <dbReference type="ChEBI" id="CHEBI:29033"/>
    </cofactor>
</comment>
<dbReference type="Pfam" id="PF00351">
    <property type="entry name" value="Biopterin_H"/>
    <property type="match status" value="1"/>
</dbReference>
<dbReference type="AlphaFoldDB" id="A0A8J8NPC8"/>
<gene>
    <name evidence="10" type="ORF">FGO68_gene16812</name>
</gene>
<evidence type="ECO:0000256" key="8">
    <source>
        <dbReference type="PIRSR" id="PIRSR601273-2"/>
    </source>
</evidence>
<name>A0A8J8NPC8_HALGN</name>
<evidence type="ECO:0000256" key="7">
    <source>
        <dbReference type="ARBA" id="ARBA00023033"/>
    </source>
</evidence>
<feature type="binding site" evidence="8">
    <location>
        <position position="231"/>
    </location>
    <ligand>
        <name>Fe cation</name>
        <dbReference type="ChEBI" id="CHEBI:24875"/>
    </ligand>
</feature>
<dbReference type="PROSITE" id="PS51410">
    <property type="entry name" value="BH4_AAA_HYDROXYL_2"/>
    <property type="match status" value="1"/>
</dbReference>
<dbReference type="PRINTS" id="PR00372">
    <property type="entry name" value="FYWHYDRXLASE"/>
</dbReference>
<keyword evidence="11" id="KW-1185">Reference proteome</keyword>
<keyword evidence="7" id="KW-0503">Monooxygenase</keyword>
<organism evidence="10 11">
    <name type="scientific">Halteria grandinella</name>
    <dbReference type="NCBI Taxonomy" id="5974"/>
    <lineage>
        <taxon>Eukaryota</taxon>
        <taxon>Sar</taxon>
        <taxon>Alveolata</taxon>
        <taxon>Ciliophora</taxon>
        <taxon>Intramacronucleata</taxon>
        <taxon>Spirotrichea</taxon>
        <taxon>Stichotrichia</taxon>
        <taxon>Sporadotrichida</taxon>
        <taxon>Halteriidae</taxon>
        <taxon>Halteria</taxon>
    </lineage>
</organism>
<evidence type="ECO:0000313" key="11">
    <source>
        <dbReference type="Proteomes" id="UP000785679"/>
    </source>
</evidence>
<feature type="binding site" evidence="8">
    <location>
        <position position="236"/>
    </location>
    <ligand>
        <name>Fe cation</name>
        <dbReference type="ChEBI" id="CHEBI:24875"/>
    </ligand>
</feature>
<evidence type="ECO:0000256" key="6">
    <source>
        <dbReference type="ARBA" id="ARBA00023004"/>
    </source>
</evidence>
<dbReference type="PANTHER" id="PTHR11473:SF24">
    <property type="entry name" value="PHENYLALANINE-4-HYDROXYLASE"/>
    <property type="match status" value="1"/>
</dbReference>
<keyword evidence="4 8" id="KW-0479">Metal-binding</keyword>
<protein>
    <recommendedName>
        <fullName evidence="3">phenylalanine 4-monooxygenase</fullName>
        <ecNumber evidence="3">1.14.16.1</ecNumber>
    </recommendedName>
</protein>
<keyword evidence="5" id="KW-0560">Oxidoreductase</keyword>
<dbReference type="InterPro" id="IPR036951">
    <property type="entry name" value="ArAA_hydroxylase_sf"/>
</dbReference>
<dbReference type="GO" id="GO:0004505">
    <property type="term" value="F:phenylalanine 4-monooxygenase activity"/>
    <property type="evidence" value="ECO:0007669"/>
    <property type="project" value="UniProtKB-EC"/>
</dbReference>
<dbReference type="OrthoDB" id="983542at2759"/>
<evidence type="ECO:0000256" key="5">
    <source>
        <dbReference type="ARBA" id="ARBA00023002"/>
    </source>
</evidence>
<dbReference type="EC" id="1.14.16.1" evidence="3"/>
<sequence>MIRTNARFVNSCFLGLPQQQYGSKLNYHLNKEPAPNQAFEYLKGETSHKQPTFQEQQLFARRFGIPLTLDDLVKVNETAGIEGGELENSENPVILDKEYMRRRSELLEISATQDMGKDYIPLIEYNREEVNVWGSVFKDVVDQCSILGAQEINQQFVSMKKELRIVDSKVVQIRDLSNYLRQQGGWRMRPVSGFLTLKSFLLHLAFKMYPATQYMRHQTGAQYNFEPDILHDVFGHASSLLVPEIAALHHKCGLATLGANDELLEQISAVMWYTFEMGLCRKENSEGFELLGGSLFSSVKERIQALNGSVHVKPLGDLNQLKYSEIQYSGLQKEYRASPPLKELLAIMNEWFDDIIEKQPFEAHFCDLQRRIIITKIKQYW</sequence>
<evidence type="ECO:0000256" key="2">
    <source>
        <dbReference type="ARBA" id="ARBA00009712"/>
    </source>
</evidence>
<dbReference type="GO" id="GO:0005506">
    <property type="term" value="F:iron ion binding"/>
    <property type="evidence" value="ECO:0007669"/>
    <property type="project" value="InterPro"/>
</dbReference>
<comment type="similarity">
    <text evidence="2">Belongs to the biopterin-dependent aromatic amino acid hydroxylase family.</text>
</comment>
<dbReference type="EMBL" id="RRYP01010831">
    <property type="protein sequence ID" value="TNV78135.1"/>
    <property type="molecule type" value="Genomic_DNA"/>
</dbReference>
<dbReference type="InterPro" id="IPR036329">
    <property type="entry name" value="Aro-AA_hydroxylase_C_sf"/>
</dbReference>
<dbReference type="Proteomes" id="UP000785679">
    <property type="component" value="Unassembled WGS sequence"/>
</dbReference>
<dbReference type="InterPro" id="IPR001273">
    <property type="entry name" value="ArAA_hydroxylase"/>
</dbReference>
<comment type="caution">
    <text evidence="10">The sequence shown here is derived from an EMBL/GenBank/DDBJ whole genome shotgun (WGS) entry which is preliminary data.</text>
</comment>
<evidence type="ECO:0000256" key="4">
    <source>
        <dbReference type="ARBA" id="ARBA00022723"/>
    </source>
</evidence>
<accession>A0A8J8NPC8</accession>
<dbReference type="PANTHER" id="PTHR11473">
    <property type="entry name" value="AROMATIC AMINO ACID HYDROXYLASE"/>
    <property type="match status" value="1"/>
</dbReference>